<dbReference type="InterPro" id="IPR003594">
    <property type="entry name" value="HATPase_dom"/>
</dbReference>
<dbReference type="InterPro" id="IPR004358">
    <property type="entry name" value="Sig_transdc_His_kin-like_C"/>
</dbReference>
<feature type="modified residue" description="4-aspartylphosphate" evidence="11">
    <location>
        <position position="658"/>
    </location>
</feature>
<dbReference type="RefSeq" id="WP_158537219.1">
    <property type="nucleotide sequence ID" value="NZ_QKYU01000012.1"/>
</dbReference>
<keyword evidence="5" id="KW-0547">Nucleotide-binding</keyword>
<dbReference type="GO" id="GO:0005524">
    <property type="term" value="F:ATP binding"/>
    <property type="evidence" value="ECO:0007669"/>
    <property type="project" value="UniProtKB-KW"/>
</dbReference>
<accession>A0A2W7IG60</accession>
<dbReference type="CDD" id="cd12914">
    <property type="entry name" value="PDC1_DGC_like"/>
    <property type="match status" value="1"/>
</dbReference>
<evidence type="ECO:0000256" key="3">
    <source>
        <dbReference type="ARBA" id="ARBA00022553"/>
    </source>
</evidence>
<dbReference type="InterPro" id="IPR036890">
    <property type="entry name" value="HATPase_C_sf"/>
</dbReference>
<evidence type="ECO:0000256" key="6">
    <source>
        <dbReference type="ARBA" id="ARBA00022777"/>
    </source>
</evidence>
<dbReference type="FunFam" id="3.30.565.10:FF:000010">
    <property type="entry name" value="Sensor histidine kinase RcsC"/>
    <property type="match status" value="1"/>
</dbReference>
<evidence type="ECO:0000256" key="4">
    <source>
        <dbReference type="ARBA" id="ARBA00022679"/>
    </source>
</evidence>
<feature type="domain" description="Response regulatory" evidence="14">
    <location>
        <begin position="749"/>
        <end position="866"/>
    </location>
</feature>
<evidence type="ECO:0000313" key="15">
    <source>
        <dbReference type="EMBL" id="PZW45012.1"/>
    </source>
</evidence>
<dbReference type="Pfam" id="PF02518">
    <property type="entry name" value="HATPase_c"/>
    <property type="match status" value="1"/>
</dbReference>
<dbReference type="SUPFAM" id="SSF47384">
    <property type="entry name" value="Homodimeric domain of signal transducing histidine kinase"/>
    <property type="match status" value="1"/>
</dbReference>
<dbReference type="EMBL" id="QKYU01000012">
    <property type="protein sequence ID" value="PZW45012.1"/>
    <property type="molecule type" value="Genomic_DNA"/>
</dbReference>
<feature type="modified residue" description="4-aspartylphosphate" evidence="11">
    <location>
        <position position="798"/>
    </location>
</feature>
<evidence type="ECO:0000256" key="10">
    <source>
        <dbReference type="ARBA" id="ARBA00068150"/>
    </source>
</evidence>
<dbReference type="InterPro" id="IPR001789">
    <property type="entry name" value="Sig_transdc_resp-reg_receiver"/>
</dbReference>
<reference evidence="15 16" key="1">
    <citation type="submission" date="2018-06" db="EMBL/GenBank/DDBJ databases">
        <title>Genomic Encyclopedia of Archaeal and Bacterial Type Strains, Phase II (KMG-II): from individual species to whole genera.</title>
        <authorList>
            <person name="Goeker M."/>
        </authorList>
    </citation>
    <scope>NUCLEOTIDE SEQUENCE [LARGE SCALE GENOMIC DNA]</scope>
    <source>
        <strain evidence="15 16">DSM 24525</strain>
    </source>
</reference>
<keyword evidence="6 15" id="KW-0418">Kinase</keyword>
<evidence type="ECO:0000256" key="5">
    <source>
        <dbReference type="ARBA" id="ARBA00022741"/>
    </source>
</evidence>
<keyword evidence="8" id="KW-0902">Two-component regulatory system</keyword>
<dbReference type="InterPro" id="IPR003661">
    <property type="entry name" value="HisK_dim/P_dom"/>
</dbReference>
<name>A0A2W7IG60_9PROT</name>
<dbReference type="EC" id="2.7.13.3" evidence="2"/>
<dbReference type="CDD" id="cd18774">
    <property type="entry name" value="PDC2_HK_sensor"/>
    <property type="match status" value="1"/>
</dbReference>
<dbReference type="SUPFAM" id="SSF52172">
    <property type="entry name" value="CheY-like"/>
    <property type="match status" value="2"/>
</dbReference>
<keyword evidence="7" id="KW-0067">ATP-binding</keyword>
<dbReference type="PANTHER" id="PTHR45339">
    <property type="entry name" value="HYBRID SIGNAL TRANSDUCTION HISTIDINE KINASE J"/>
    <property type="match status" value="1"/>
</dbReference>
<keyword evidence="12" id="KW-0472">Membrane</keyword>
<evidence type="ECO:0000313" key="16">
    <source>
        <dbReference type="Proteomes" id="UP000249688"/>
    </source>
</evidence>
<sequence length="872" mass="94453">MFGRISQSSTRIRRFFGLRPAPSRPREPKPWLLFAAAAFVVGISLAAIYGVLTHRGQQDALVEAERLTQGVAASLADQLGRASQTVEVVLTELSDRAAEHDPVEVARAMGQRMRAVPQLRAAFLANSDGIVTASTEDRLRQWNISDREWFRVMRLGLSTVRLGAPEPARYLATNPNRPVSQTRIWSIPLVRAIRSPRGEFNGVAVALLNPDDLVAIARQAADAYGVTIRISSINGLLLARSDRSVEGIGELRASAWPFREFLPRRESGTWSGRDQDGQDVVASFNMTRQGLFLVEVARSRAAAVATANELGRFLLAGSSIAASIILASLWLMFRQAQEMKTQGLVLVQSEQAARAATRAKEEFLAAMSHEIRTPMNGVMGMTGLLLDTQLEPLQRRYAETIGSSAEHLLMVLNDILDFSKLEAGMIEHEAIPFAIEAEMATIVELFAPKAAARGVELVVALDQALPPRLVGDPGRFRQIVFNLIGNAIKFTESGWIEVALSADPVADRAGQWSLRCTVSDTGIGIRMEQVPLLFDRFTQADASITRKYGGTGLGLAICKRLAEQMGGTIDAMPRAGGGSVFTFNILVGRAPDTAPPAMGLDGRRILIVDDLEINREIMMRQIAAMGARPSVAADAAQAMAALRTAAQEDAPFAAVVLDGQMPGVDGQELARHIRAEPRIGTPALVLCSSGIGVTREMSQSGLVDAVLLKPALPTRLRDSLLHALRLVEPPPSERNHAPEPDANAPPRMRILLVEDNATNQLVMKTILARAHCHVDVASDGAEGVAQARRLPYDAILMDLQMPVMDGLEATREIRRGAGPNRRTRIVGLTANVGAEYERQCKEAGMDDYMAKPVQRPALLIMLGLAPGVHAAQ</sequence>
<dbReference type="CDD" id="cd17546">
    <property type="entry name" value="REC_hyHK_CKI1_RcsC-like"/>
    <property type="match status" value="1"/>
</dbReference>
<organism evidence="15 16">
    <name type="scientific">Humitalea rosea</name>
    <dbReference type="NCBI Taxonomy" id="990373"/>
    <lineage>
        <taxon>Bacteria</taxon>
        <taxon>Pseudomonadati</taxon>
        <taxon>Pseudomonadota</taxon>
        <taxon>Alphaproteobacteria</taxon>
        <taxon>Acetobacterales</taxon>
        <taxon>Roseomonadaceae</taxon>
        <taxon>Humitalea</taxon>
    </lineage>
</organism>
<dbReference type="SMART" id="SM00387">
    <property type="entry name" value="HATPase_c"/>
    <property type="match status" value="1"/>
</dbReference>
<evidence type="ECO:0000256" key="7">
    <source>
        <dbReference type="ARBA" id="ARBA00022840"/>
    </source>
</evidence>
<evidence type="ECO:0000256" key="8">
    <source>
        <dbReference type="ARBA" id="ARBA00023012"/>
    </source>
</evidence>
<evidence type="ECO:0000256" key="11">
    <source>
        <dbReference type="PROSITE-ProRule" id="PRU00169"/>
    </source>
</evidence>
<dbReference type="PANTHER" id="PTHR45339:SF3">
    <property type="entry name" value="HISTIDINE KINASE"/>
    <property type="match status" value="1"/>
</dbReference>
<dbReference type="CDD" id="cd00082">
    <property type="entry name" value="HisKA"/>
    <property type="match status" value="1"/>
</dbReference>
<dbReference type="GO" id="GO:0000155">
    <property type="term" value="F:phosphorelay sensor kinase activity"/>
    <property type="evidence" value="ECO:0007669"/>
    <property type="project" value="InterPro"/>
</dbReference>
<dbReference type="Pfam" id="PF00072">
    <property type="entry name" value="Response_reg"/>
    <property type="match status" value="2"/>
</dbReference>
<evidence type="ECO:0000256" key="1">
    <source>
        <dbReference type="ARBA" id="ARBA00000085"/>
    </source>
</evidence>
<gene>
    <name evidence="15" type="ORF">C8P66_11227</name>
</gene>
<dbReference type="PROSITE" id="PS50110">
    <property type="entry name" value="RESPONSE_REGULATORY"/>
    <property type="match status" value="2"/>
</dbReference>
<feature type="domain" description="Response regulatory" evidence="14">
    <location>
        <begin position="604"/>
        <end position="724"/>
    </location>
</feature>
<dbReference type="FunFam" id="1.10.287.130:FF:000002">
    <property type="entry name" value="Two-component osmosensing histidine kinase"/>
    <property type="match status" value="1"/>
</dbReference>
<keyword evidence="16" id="KW-1185">Reference proteome</keyword>
<feature type="domain" description="Histidine kinase" evidence="13">
    <location>
        <begin position="366"/>
        <end position="589"/>
    </location>
</feature>
<evidence type="ECO:0000256" key="12">
    <source>
        <dbReference type="SAM" id="Phobius"/>
    </source>
</evidence>
<evidence type="ECO:0000256" key="2">
    <source>
        <dbReference type="ARBA" id="ARBA00012438"/>
    </source>
</evidence>
<dbReference type="OrthoDB" id="9801651at2"/>
<keyword evidence="3 11" id="KW-0597">Phosphoprotein</keyword>
<dbReference type="SMART" id="SM00448">
    <property type="entry name" value="REC"/>
    <property type="match status" value="2"/>
</dbReference>
<evidence type="ECO:0000259" key="13">
    <source>
        <dbReference type="PROSITE" id="PS50109"/>
    </source>
</evidence>
<protein>
    <recommendedName>
        <fullName evidence="10">Sensory/regulatory protein RpfC</fullName>
        <ecNumber evidence="2">2.7.13.3</ecNumber>
    </recommendedName>
</protein>
<dbReference type="SMART" id="SM00388">
    <property type="entry name" value="HisKA"/>
    <property type="match status" value="1"/>
</dbReference>
<keyword evidence="12" id="KW-0812">Transmembrane</keyword>
<dbReference type="Pfam" id="PF00512">
    <property type="entry name" value="HisKA"/>
    <property type="match status" value="1"/>
</dbReference>
<comment type="subunit">
    <text evidence="9">At low DSF concentrations, interacts with RpfF.</text>
</comment>
<proteinExistence type="predicted"/>
<comment type="catalytic activity">
    <reaction evidence="1">
        <text>ATP + protein L-histidine = ADP + protein N-phospho-L-histidine.</text>
        <dbReference type="EC" id="2.7.13.3"/>
    </reaction>
</comment>
<dbReference type="AlphaFoldDB" id="A0A2W7IG60"/>
<dbReference type="InterPro" id="IPR011006">
    <property type="entry name" value="CheY-like_superfamily"/>
</dbReference>
<dbReference type="InterPro" id="IPR036097">
    <property type="entry name" value="HisK_dim/P_sf"/>
</dbReference>
<dbReference type="Proteomes" id="UP000249688">
    <property type="component" value="Unassembled WGS sequence"/>
</dbReference>
<evidence type="ECO:0000259" key="14">
    <source>
        <dbReference type="PROSITE" id="PS50110"/>
    </source>
</evidence>
<feature type="transmembrane region" description="Helical" evidence="12">
    <location>
        <begin position="313"/>
        <end position="333"/>
    </location>
</feature>
<dbReference type="Gene3D" id="3.30.450.20">
    <property type="entry name" value="PAS domain"/>
    <property type="match status" value="1"/>
</dbReference>
<dbReference type="PROSITE" id="PS50109">
    <property type="entry name" value="HIS_KIN"/>
    <property type="match status" value="1"/>
</dbReference>
<keyword evidence="4" id="KW-0808">Transferase</keyword>
<dbReference type="PRINTS" id="PR00344">
    <property type="entry name" value="BCTRLSENSOR"/>
</dbReference>
<keyword evidence="12" id="KW-1133">Transmembrane helix</keyword>
<dbReference type="SUPFAM" id="SSF55874">
    <property type="entry name" value="ATPase domain of HSP90 chaperone/DNA topoisomerase II/histidine kinase"/>
    <property type="match status" value="1"/>
</dbReference>
<evidence type="ECO:0000256" key="9">
    <source>
        <dbReference type="ARBA" id="ARBA00064003"/>
    </source>
</evidence>
<comment type="caution">
    <text evidence="15">The sequence shown here is derived from an EMBL/GenBank/DDBJ whole genome shotgun (WGS) entry which is preliminary data.</text>
</comment>
<dbReference type="InterPro" id="IPR005467">
    <property type="entry name" value="His_kinase_dom"/>
</dbReference>
<dbReference type="Gene3D" id="1.10.287.130">
    <property type="match status" value="1"/>
</dbReference>
<dbReference type="Gene3D" id="3.40.50.2300">
    <property type="match status" value="2"/>
</dbReference>
<dbReference type="CDD" id="cd16922">
    <property type="entry name" value="HATPase_EvgS-ArcB-TorS-like"/>
    <property type="match status" value="1"/>
</dbReference>
<dbReference type="Gene3D" id="3.30.565.10">
    <property type="entry name" value="Histidine kinase-like ATPase, C-terminal domain"/>
    <property type="match status" value="1"/>
</dbReference>